<gene>
    <name evidence="1" type="ORF">A3Q56_00482</name>
</gene>
<organism evidence="1 2">
    <name type="scientific">Intoshia linei</name>
    <dbReference type="NCBI Taxonomy" id="1819745"/>
    <lineage>
        <taxon>Eukaryota</taxon>
        <taxon>Metazoa</taxon>
        <taxon>Spiralia</taxon>
        <taxon>Lophotrochozoa</taxon>
        <taxon>Mesozoa</taxon>
        <taxon>Orthonectida</taxon>
        <taxon>Rhopaluridae</taxon>
        <taxon>Intoshia</taxon>
    </lineage>
</organism>
<name>A0A177BDE3_9BILA</name>
<evidence type="ECO:0000313" key="2">
    <source>
        <dbReference type="Proteomes" id="UP000078046"/>
    </source>
</evidence>
<comment type="caution">
    <text evidence="1">The sequence shown here is derived from an EMBL/GenBank/DDBJ whole genome shotgun (WGS) entry which is preliminary data.</text>
</comment>
<evidence type="ECO:0000313" key="1">
    <source>
        <dbReference type="EMBL" id="OAF71733.1"/>
    </source>
</evidence>
<keyword evidence="2" id="KW-1185">Reference proteome</keyword>
<dbReference type="EMBL" id="LWCA01000027">
    <property type="protein sequence ID" value="OAF71733.1"/>
    <property type="molecule type" value="Genomic_DNA"/>
</dbReference>
<dbReference type="AlphaFoldDB" id="A0A177BDE3"/>
<protein>
    <submittedName>
        <fullName evidence="1">Uncharacterized protein</fullName>
    </submittedName>
</protein>
<dbReference type="Proteomes" id="UP000078046">
    <property type="component" value="Unassembled WGS sequence"/>
</dbReference>
<reference evidence="1 2" key="1">
    <citation type="submission" date="2016-04" db="EMBL/GenBank/DDBJ databases">
        <title>The genome of Intoshia linei affirms orthonectids as highly simplified spiralians.</title>
        <authorList>
            <person name="Mikhailov K.V."/>
            <person name="Slusarev G.S."/>
            <person name="Nikitin M.A."/>
            <person name="Logacheva M.D."/>
            <person name="Penin A."/>
            <person name="Aleoshin V."/>
            <person name="Panchin Y.V."/>
        </authorList>
    </citation>
    <scope>NUCLEOTIDE SEQUENCE [LARGE SCALE GENOMIC DNA]</scope>
    <source>
        <strain evidence="1">Intl2013</strain>
        <tissue evidence="1">Whole animal</tissue>
    </source>
</reference>
<sequence length="118" mass="13557">MKETKESSTDITESSDKFDTCISQNTSTDTGVTLLNTFFDVLLKNKDYIDRIQENQLNCLKSLKNLNGDMEAFLLNNNIHRLCLLLKTSKNKLEETRSDLTIITKKCKELKYKSNNSL</sequence>
<proteinExistence type="predicted"/>
<accession>A0A177BDE3</accession>